<keyword evidence="6" id="KW-1185">Reference proteome</keyword>
<feature type="compositionally biased region" description="Basic and acidic residues" evidence="3">
    <location>
        <begin position="63"/>
        <end position="78"/>
    </location>
</feature>
<evidence type="ECO:0000313" key="6">
    <source>
        <dbReference type="Proteomes" id="UP001332243"/>
    </source>
</evidence>
<keyword evidence="2 4" id="KW-0472">Membrane</keyword>
<comment type="subcellular location">
    <subcellularLocation>
        <location evidence="1">Membrane</location>
    </subcellularLocation>
</comment>
<feature type="region of interest" description="Disordered" evidence="3">
    <location>
        <begin position="1"/>
        <end position="149"/>
    </location>
</feature>
<keyword evidence="4" id="KW-1133">Transmembrane helix</keyword>
<reference evidence="5 6" key="1">
    <citation type="submission" date="2024-01" db="EMBL/GenBank/DDBJ databases">
        <title>Genome insights into Plantactinospora sonchi sp. nov.</title>
        <authorList>
            <person name="Wang L."/>
        </authorList>
    </citation>
    <scope>NUCLEOTIDE SEQUENCE [LARGE SCALE GENOMIC DNA]</scope>
    <source>
        <strain evidence="5 6">NEAU-QY2</strain>
    </source>
</reference>
<feature type="compositionally biased region" description="Basic and acidic residues" evidence="3">
    <location>
        <begin position="90"/>
        <end position="100"/>
    </location>
</feature>
<dbReference type="PANTHER" id="PTHR37042:SF4">
    <property type="entry name" value="OUTER MEMBRANE PROTEIN RV1973"/>
    <property type="match status" value="1"/>
</dbReference>
<name>A0ABU7S0Y5_9ACTN</name>
<evidence type="ECO:0000313" key="5">
    <source>
        <dbReference type="EMBL" id="MEE6262448.1"/>
    </source>
</evidence>
<comment type="caution">
    <text evidence="5">The sequence shown here is derived from an EMBL/GenBank/DDBJ whole genome shotgun (WGS) entry which is preliminary data.</text>
</comment>
<dbReference type="RefSeq" id="WP_331217386.1">
    <property type="nucleotide sequence ID" value="NZ_JAZGQK010000028.1"/>
</dbReference>
<feature type="compositionally biased region" description="Basic and acidic residues" evidence="3">
    <location>
        <begin position="112"/>
        <end position="136"/>
    </location>
</feature>
<evidence type="ECO:0008006" key="7">
    <source>
        <dbReference type="Google" id="ProtNLM"/>
    </source>
</evidence>
<proteinExistence type="predicted"/>
<feature type="compositionally biased region" description="Basic residues" evidence="3">
    <location>
        <begin position="27"/>
        <end position="40"/>
    </location>
</feature>
<evidence type="ECO:0000256" key="3">
    <source>
        <dbReference type="SAM" id="MobiDB-lite"/>
    </source>
</evidence>
<evidence type="ECO:0000256" key="4">
    <source>
        <dbReference type="SAM" id="Phobius"/>
    </source>
</evidence>
<organism evidence="5 6">
    <name type="scientific">Plantactinospora sonchi</name>
    <dbReference type="NCBI Taxonomy" id="1544735"/>
    <lineage>
        <taxon>Bacteria</taxon>
        <taxon>Bacillati</taxon>
        <taxon>Actinomycetota</taxon>
        <taxon>Actinomycetes</taxon>
        <taxon>Micromonosporales</taxon>
        <taxon>Micromonosporaceae</taxon>
        <taxon>Plantactinospora</taxon>
    </lineage>
</organism>
<accession>A0ABU7S0Y5</accession>
<dbReference type="PANTHER" id="PTHR37042">
    <property type="entry name" value="OUTER MEMBRANE PROTEIN RV1973"/>
    <property type="match status" value="1"/>
</dbReference>
<dbReference type="Proteomes" id="UP001332243">
    <property type="component" value="Unassembled WGS sequence"/>
</dbReference>
<feature type="transmembrane region" description="Helical" evidence="4">
    <location>
        <begin position="154"/>
        <end position="173"/>
    </location>
</feature>
<gene>
    <name evidence="5" type="ORF">V1633_28585</name>
</gene>
<evidence type="ECO:0000256" key="1">
    <source>
        <dbReference type="ARBA" id="ARBA00004370"/>
    </source>
</evidence>
<evidence type="ECO:0000256" key="2">
    <source>
        <dbReference type="ARBA" id="ARBA00023136"/>
    </source>
</evidence>
<keyword evidence="4" id="KW-0812">Transmembrane</keyword>
<protein>
    <recommendedName>
        <fullName evidence="7">Mce-associated membrane protein</fullName>
    </recommendedName>
</protein>
<dbReference type="EMBL" id="JAZGQK010000028">
    <property type="protein sequence ID" value="MEE6262448.1"/>
    <property type="molecule type" value="Genomic_DNA"/>
</dbReference>
<sequence>MSNGEERRLKLVKAAPPSEPDDTARQPVRRRKPAARRTVTRRMPGRDPVSAVLERLDEEPVDLVDRSRRDQEPADAADRAGTVEPPADAARPDKVADAVRADGPGDAARPGEVADDRQPDEVTGEPRSERAAERRPARNRRQGVGPGAPRRRGLTAGLIVLLCAALALAGFFGNRWYQDRALVEAHGQAVAAARQTTVNFVSVSASRVDGDLQRIVAGATGEFKEEFLRGQAQVRAAVIENRVESTGTVLRAGLVSGDRRTAVVLVAVDATVRNTHAPDGRVAHYRIQVELTRDRDSDTWLVSRLQFVG</sequence>